<dbReference type="InterPro" id="IPR050832">
    <property type="entry name" value="Bact_Acetyltransf"/>
</dbReference>
<dbReference type="InterPro" id="IPR016181">
    <property type="entry name" value="Acyl_CoA_acyltransferase"/>
</dbReference>
<sequence>MVDIYEVPAGEPRLTSFLQAQHTTQIARRGELVDARDRPALIASTDDETVGVLIYDIDGTNCEIMNMRASGQWGGVGTALIERIAEVARAQGCSRLWLVTTNDNLDSMQFYQRRGFRLSAVRCGAVDQARRTLKPDIPDVGYYKIPLRDEIEFERDLEPA</sequence>
<accession>A0A1H4ILN8</accession>
<keyword evidence="2" id="KW-0012">Acyltransferase</keyword>
<gene>
    <name evidence="4" type="ORF">SAMN04490220_0105</name>
</gene>
<evidence type="ECO:0000259" key="3">
    <source>
        <dbReference type="PROSITE" id="PS51186"/>
    </source>
</evidence>
<dbReference type="PANTHER" id="PTHR43877:SF2">
    <property type="entry name" value="AMINOALKYLPHOSPHONATE N-ACETYLTRANSFERASE-RELATED"/>
    <property type="match status" value="1"/>
</dbReference>
<dbReference type="Proteomes" id="UP000183407">
    <property type="component" value="Unassembled WGS sequence"/>
</dbReference>
<keyword evidence="1 4" id="KW-0808">Transferase</keyword>
<dbReference type="Gene3D" id="3.40.630.30">
    <property type="match status" value="1"/>
</dbReference>
<protein>
    <submittedName>
        <fullName evidence="4">Acetyltransferase (GNAT) family protein</fullName>
    </submittedName>
</protein>
<evidence type="ECO:0000313" key="5">
    <source>
        <dbReference type="Proteomes" id="UP000183407"/>
    </source>
</evidence>
<proteinExistence type="predicted"/>
<dbReference type="AlphaFoldDB" id="A0A1H4ILN8"/>
<evidence type="ECO:0000313" key="4">
    <source>
        <dbReference type="EMBL" id="SEB34218.1"/>
    </source>
</evidence>
<dbReference type="EMBL" id="FNTL01000002">
    <property type="protein sequence ID" value="SEB34218.1"/>
    <property type="molecule type" value="Genomic_DNA"/>
</dbReference>
<dbReference type="OrthoDB" id="8018325at2"/>
<dbReference type="Pfam" id="PF00583">
    <property type="entry name" value="Acetyltransf_1"/>
    <property type="match status" value="1"/>
</dbReference>
<dbReference type="SUPFAM" id="SSF55729">
    <property type="entry name" value="Acyl-CoA N-acyltransferases (Nat)"/>
    <property type="match status" value="1"/>
</dbReference>
<organism evidence="4 5">
    <name type="scientific">Rhodococcus jostii</name>
    <dbReference type="NCBI Taxonomy" id="132919"/>
    <lineage>
        <taxon>Bacteria</taxon>
        <taxon>Bacillati</taxon>
        <taxon>Actinomycetota</taxon>
        <taxon>Actinomycetes</taxon>
        <taxon>Mycobacteriales</taxon>
        <taxon>Nocardiaceae</taxon>
        <taxon>Rhodococcus</taxon>
    </lineage>
</organism>
<reference evidence="5" key="1">
    <citation type="submission" date="2016-10" db="EMBL/GenBank/DDBJ databases">
        <authorList>
            <person name="Varghese N."/>
        </authorList>
    </citation>
    <scope>NUCLEOTIDE SEQUENCE [LARGE SCALE GENOMIC DNA]</scope>
    <source>
        <strain evidence="5">DSM 44719</strain>
    </source>
</reference>
<name>A0A1H4ILN8_RHOJO</name>
<dbReference type="PROSITE" id="PS51186">
    <property type="entry name" value="GNAT"/>
    <property type="match status" value="1"/>
</dbReference>
<dbReference type="PANTHER" id="PTHR43877">
    <property type="entry name" value="AMINOALKYLPHOSPHONATE N-ACETYLTRANSFERASE-RELATED-RELATED"/>
    <property type="match status" value="1"/>
</dbReference>
<evidence type="ECO:0000256" key="2">
    <source>
        <dbReference type="ARBA" id="ARBA00023315"/>
    </source>
</evidence>
<dbReference type="InterPro" id="IPR000182">
    <property type="entry name" value="GNAT_dom"/>
</dbReference>
<evidence type="ECO:0000256" key="1">
    <source>
        <dbReference type="ARBA" id="ARBA00022679"/>
    </source>
</evidence>
<dbReference type="CDD" id="cd04301">
    <property type="entry name" value="NAT_SF"/>
    <property type="match status" value="1"/>
</dbReference>
<dbReference type="GO" id="GO:0016747">
    <property type="term" value="F:acyltransferase activity, transferring groups other than amino-acyl groups"/>
    <property type="evidence" value="ECO:0007669"/>
    <property type="project" value="InterPro"/>
</dbReference>
<dbReference type="RefSeq" id="WP_073371116.1">
    <property type="nucleotide sequence ID" value="NZ_FNTL01000002.1"/>
</dbReference>
<feature type="domain" description="N-acetyltransferase" evidence="3">
    <location>
        <begin position="2"/>
        <end position="148"/>
    </location>
</feature>